<dbReference type="InterPro" id="IPR036689">
    <property type="entry name" value="ESAT-6-like_sf"/>
</dbReference>
<dbReference type="SUPFAM" id="SSF140453">
    <property type="entry name" value="EsxAB dimer-like"/>
    <property type="match status" value="1"/>
</dbReference>
<keyword evidence="3" id="KW-1185">Reference proteome</keyword>
<dbReference type="AlphaFoldDB" id="A0A916UIB3"/>
<reference evidence="2" key="1">
    <citation type="journal article" date="2014" name="Int. J. Syst. Evol. Microbiol.">
        <title>Complete genome sequence of Corynebacterium casei LMG S-19264T (=DSM 44701T), isolated from a smear-ripened cheese.</title>
        <authorList>
            <consortium name="US DOE Joint Genome Institute (JGI-PGF)"/>
            <person name="Walter F."/>
            <person name="Albersmeier A."/>
            <person name="Kalinowski J."/>
            <person name="Ruckert C."/>
        </authorList>
    </citation>
    <scope>NUCLEOTIDE SEQUENCE</scope>
    <source>
        <strain evidence="2">CGMCC 1.15478</strain>
    </source>
</reference>
<gene>
    <name evidence="2" type="ORF">GCM10011410_29120</name>
</gene>
<evidence type="ECO:0000313" key="3">
    <source>
        <dbReference type="Proteomes" id="UP000641514"/>
    </source>
</evidence>
<sequence length="780" mass="82831">MSITRSTVMSWSPDSIGEYARQVRTAAEALFDSGKWLYGEFDRLAETWSGDAHAAAEDRVAHEWGRTRKIATMLEDLAEDIKSTDYTLGSACIALQELIGEIESQPITVSESWYVQPLTDNIDPSVVSAFQTRVNHLVGDLTHYDNTLAEQLTRFANEFNLFSRLRIGVDVGDATALGQALAVGVAEGTLTPELAELIGQQLAQLALTTAQLDALAAGDPVAVPADQLNYLRNLVEASGKDGILALSAYFDSLGTADGEASKAALANAVLTVSHENIGADITADGTVRSPGGFDRLPADLREMLTSERGDGLRLASGFDGLGDNLRDHVTDPSSGTPTRSEVREFAAFADLLNASEPTNAPGEQLGTHLLERAADFHALDENADAGVPRSKAFPDSSLYTPIADTFTDIATRNTDSSAAILTGTYSDGTDLANYDRDTTVATLLAFGNEPAQGLINWIPGDATSANPTVAQRAGEAAYGLAQTLSSNDSGIGGNNHNALLNLPGHNNQSIGQINPEMTQTIGETLTPYIPAIGQLEDHLTETFGFGSLTHGDAIRVFSVIDSDPEAAANFNGQVFAQIENLQYKQAAQALANPEEPQLRYAHTIGQLQTYVDHGYIVEGADRGADAQELHDAKTQAYQIASGIAATGAGAIPGIGFPAAATVIAVTGVLEQSVVGSVPGIETYEVPREDPLGSRQYYNTLLALEDLGALTPHPVLDRYMTEDGKLLPYEEALMADNPTQNPISGGSGIATDAGNYLLNHNFPIDRITQYVDKGRVEARKG</sequence>
<dbReference type="EMBL" id="BMJH01000003">
    <property type="protein sequence ID" value="GGC74096.1"/>
    <property type="molecule type" value="Genomic_DNA"/>
</dbReference>
<proteinExistence type="predicted"/>
<feature type="domain" description="TPR repeat" evidence="1">
    <location>
        <begin position="204"/>
        <end position="444"/>
    </location>
</feature>
<name>A0A916UIB3_9ACTN</name>
<protein>
    <recommendedName>
        <fullName evidence="1">TPR repeat domain-containing protein</fullName>
    </recommendedName>
</protein>
<dbReference type="Pfam" id="PF23275">
    <property type="entry name" value="TPR_23"/>
    <property type="match status" value="1"/>
</dbReference>
<reference evidence="2" key="2">
    <citation type="submission" date="2020-09" db="EMBL/GenBank/DDBJ databases">
        <authorList>
            <person name="Sun Q."/>
            <person name="Zhou Y."/>
        </authorList>
    </citation>
    <scope>NUCLEOTIDE SEQUENCE</scope>
    <source>
        <strain evidence="2">CGMCC 1.15478</strain>
    </source>
</reference>
<dbReference type="InterPro" id="IPR057037">
    <property type="entry name" value="TPR_rep_actino"/>
</dbReference>
<dbReference type="Proteomes" id="UP000641514">
    <property type="component" value="Unassembled WGS sequence"/>
</dbReference>
<evidence type="ECO:0000259" key="1">
    <source>
        <dbReference type="Pfam" id="PF23275"/>
    </source>
</evidence>
<comment type="caution">
    <text evidence="2">The sequence shown here is derived from an EMBL/GenBank/DDBJ whole genome shotgun (WGS) entry which is preliminary data.</text>
</comment>
<organism evidence="2 3">
    <name type="scientific">Hoyosella rhizosphaerae</name>
    <dbReference type="NCBI Taxonomy" id="1755582"/>
    <lineage>
        <taxon>Bacteria</taxon>
        <taxon>Bacillati</taxon>
        <taxon>Actinomycetota</taxon>
        <taxon>Actinomycetes</taxon>
        <taxon>Mycobacteriales</taxon>
        <taxon>Hoyosellaceae</taxon>
        <taxon>Hoyosella</taxon>
    </lineage>
</organism>
<dbReference type="RefSeq" id="WP_188676502.1">
    <property type="nucleotide sequence ID" value="NZ_BMJH01000003.1"/>
</dbReference>
<accession>A0A916UIB3</accession>
<evidence type="ECO:0000313" key="2">
    <source>
        <dbReference type="EMBL" id="GGC74096.1"/>
    </source>
</evidence>